<dbReference type="CDD" id="cd17470">
    <property type="entry name" value="T3SS_Flik_C"/>
    <property type="match status" value="1"/>
</dbReference>
<dbReference type="AlphaFoldDB" id="A0A2S5TLZ5"/>
<protein>
    <recommendedName>
        <fullName evidence="2">Flagellar hook-length control protein-like C-terminal domain-containing protein</fullName>
    </recommendedName>
</protein>
<reference evidence="3 4" key="1">
    <citation type="submission" date="2018-02" db="EMBL/GenBank/DDBJ databases">
        <title>Genome sequencing of Solimonas sp. HR-BB.</title>
        <authorList>
            <person name="Lee Y."/>
            <person name="Jeon C.O."/>
        </authorList>
    </citation>
    <scope>NUCLEOTIDE SEQUENCE [LARGE SCALE GENOMIC DNA]</scope>
    <source>
        <strain evidence="3 4">HR-BB</strain>
    </source>
</reference>
<feature type="region of interest" description="Disordered" evidence="1">
    <location>
        <begin position="93"/>
        <end position="154"/>
    </location>
</feature>
<dbReference type="PANTHER" id="PTHR37533:SF2">
    <property type="entry name" value="FLAGELLAR HOOK-LENGTH CONTROL PROTEIN"/>
    <property type="match status" value="1"/>
</dbReference>
<feature type="compositionally biased region" description="Pro residues" evidence="1">
    <location>
        <begin position="98"/>
        <end position="109"/>
    </location>
</feature>
<sequence length="269" mass="27089">MPDAALLPLFSLLLPDTADMATPVADAVDAAATGADGEGDVAAPAGLVDWLLSMAPPVAPPPPVAANDAPVALPSMPAEVAEPAVALPAALKDLPDTPEAPLPPPPDATAPPAFTLSAPLPAPTAAAPGTPAAAASLPSAPVLPPLSPEDPDWSASLGERVSWATESGLSEATIDLHPEELGPIRIRIETQGSLADVSFQAANAATRDLLAQSLPQLRGLLNGQGMDMGRSQVAALPAPRRGEGRGLSEEPVSGAGRRLYRVGLVDDYA</sequence>
<evidence type="ECO:0000256" key="1">
    <source>
        <dbReference type="SAM" id="MobiDB-lite"/>
    </source>
</evidence>
<proteinExistence type="predicted"/>
<comment type="caution">
    <text evidence="3">The sequence shown here is derived from an EMBL/GenBank/DDBJ whole genome shotgun (WGS) entry which is preliminary data.</text>
</comment>
<organism evidence="3 4">
    <name type="scientific">Solimonas fluminis</name>
    <dbReference type="NCBI Taxonomy" id="2086571"/>
    <lineage>
        <taxon>Bacteria</taxon>
        <taxon>Pseudomonadati</taxon>
        <taxon>Pseudomonadota</taxon>
        <taxon>Gammaproteobacteria</taxon>
        <taxon>Nevskiales</taxon>
        <taxon>Nevskiaceae</taxon>
        <taxon>Solimonas</taxon>
    </lineage>
</organism>
<evidence type="ECO:0000313" key="4">
    <source>
        <dbReference type="Proteomes" id="UP000238220"/>
    </source>
</evidence>
<name>A0A2S5TLZ5_9GAMM</name>
<evidence type="ECO:0000313" key="3">
    <source>
        <dbReference type="EMBL" id="PPE75991.1"/>
    </source>
</evidence>
<dbReference type="InterPro" id="IPR052563">
    <property type="entry name" value="FliK"/>
</dbReference>
<keyword evidence="4" id="KW-1185">Reference proteome</keyword>
<dbReference type="Proteomes" id="UP000238220">
    <property type="component" value="Unassembled WGS sequence"/>
</dbReference>
<feature type="domain" description="Flagellar hook-length control protein-like C-terminal" evidence="2">
    <location>
        <begin position="159"/>
        <end position="234"/>
    </location>
</feature>
<dbReference type="EMBL" id="PSNW01000001">
    <property type="protein sequence ID" value="PPE75991.1"/>
    <property type="molecule type" value="Genomic_DNA"/>
</dbReference>
<dbReference type="Pfam" id="PF02120">
    <property type="entry name" value="Flg_hook"/>
    <property type="match status" value="1"/>
</dbReference>
<evidence type="ECO:0000259" key="2">
    <source>
        <dbReference type="Pfam" id="PF02120"/>
    </source>
</evidence>
<feature type="compositionally biased region" description="Low complexity" evidence="1">
    <location>
        <begin position="110"/>
        <end position="140"/>
    </location>
</feature>
<dbReference type="InterPro" id="IPR038610">
    <property type="entry name" value="FliK-like_C_sf"/>
</dbReference>
<dbReference type="InterPro" id="IPR021136">
    <property type="entry name" value="Flagellar_hook_control-like_C"/>
</dbReference>
<gene>
    <name evidence="3" type="ORF">C3942_03675</name>
</gene>
<accession>A0A2S5TLZ5</accession>
<dbReference type="PANTHER" id="PTHR37533">
    <property type="entry name" value="FLAGELLAR HOOK-LENGTH CONTROL PROTEIN"/>
    <property type="match status" value="1"/>
</dbReference>
<dbReference type="Gene3D" id="3.30.750.140">
    <property type="match status" value="1"/>
</dbReference>